<dbReference type="CDD" id="cd09233">
    <property type="entry name" value="ACE1-Sec16-like"/>
    <property type="match status" value="1"/>
</dbReference>
<evidence type="ECO:0000259" key="13">
    <source>
        <dbReference type="Pfam" id="PF12932"/>
    </source>
</evidence>
<feature type="compositionally biased region" description="Polar residues" evidence="11">
    <location>
        <begin position="2015"/>
        <end position="2024"/>
    </location>
</feature>
<dbReference type="GO" id="GO:0070973">
    <property type="term" value="P:protein localization to endoplasmic reticulum exit site"/>
    <property type="evidence" value="ECO:0007669"/>
    <property type="project" value="TreeGrafter"/>
</dbReference>
<dbReference type="InterPro" id="IPR024340">
    <property type="entry name" value="Sec16_CCD"/>
</dbReference>
<keyword evidence="6 10" id="KW-0653">Protein transport</keyword>
<keyword evidence="5 10" id="KW-0931">ER-Golgi transport</keyword>
<dbReference type="Pfam" id="PF12932">
    <property type="entry name" value="Sec16"/>
    <property type="match status" value="1"/>
</dbReference>
<feature type="compositionally biased region" description="Polar residues" evidence="11">
    <location>
        <begin position="646"/>
        <end position="660"/>
    </location>
</feature>
<keyword evidence="15" id="KW-1185">Reference proteome</keyword>
<gene>
    <name evidence="14" type="primary">sec16</name>
    <name evidence="14" type="ORF">CFIMG_003868RA</name>
</gene>
<evidence type="ECO:0000256" key="4">
    <source>
        <dbReference type="ARBA" id="ARBA00022824"/>
    </source>
</evidence>
<feature type="region of interest" description="Disordered" evidence="11">
    <location>
        <begin position="1"/>
        <end position="40"/>
    </location>
</feature>
<feature type="domain" description="Sec16 central conserved" evidence="13">
    <location>
        <begin position="1177"/>
        <end position="1294"/>
    </location>
</feature>
<feature type="compositionally biased region" description="Low complexity" evidence="11">
    <location>
        <begin position="718"/>
        <end position="732"/>
    </location>
</feature>
<feature type="compositionally biased region" description="Basic and acidic residues" evidence="11">
    <location>
        <begin position="225"/>
        <end position="236"/>
    </location>
</feature>
<evidence type="ECO:0000256" key="10">
    <source>
        <dbReference type="RuleBase" id="RU364101"/>
    </source>
</evidence>
<feature type="compositionally biased region" description="Low complexity" evidence="11">
    <location>
        <begin position="1004"/>
        <end position="1019"/>
    </location>
</feature>
<feature type="compositionally biased region" description="Low complexity" evidence="11">
    <location>
        <begin position="2074"/>
        <end position="2090"/>
    </location>
</feature>
<dbReference type="GO" id="GO:0015031">
    <property type="term" value="P:protein transport"/>
    <property type="evidence" value="ECO:0007669"/>
    <property type="project" value="UniProtKB-KW"/>
</dbReference>
<dbReference type="Gene3D" id="1.25.40.1030">
    <property type="match status" value="1"/>
</dbReference>
<feature type="compositionally biased region" description="Low complexity" evidence="11">
    <location>
        <begin position="74"/>
        <end position="93"/>
    </location>
</feature>
<feature type="region of interest" description="Disordered" evidence="11">
    <location>
        <begin position="1671"/>
        <end position="1697"/>
    </location>
</feature>
<feature type="compositionally biased region" description="Polar residues" evidence="11">
    <location>
        <begin position="61"/>
        <end position="72"/>
    </location>
</feature>
<feature type="compositionally biased region" description="Low complexity" evidence="11">
    <location>
        <begin position="1888"/>
        <end position="1907"/>
    </location>
</feature>
<feature type="compositionally biased region" description="Low complexity" evidence="11">
    <location>
        <begin position="1813"/>
        <end position="1825"/>
    </location>
</feature>
<feature type="compositionally biased region" description="Polar residues" evidence="11">
    <location>
        <begin position="17"/>
        <end position="37"/>
    </location>
</feature>
<evidence type="ECO:0000256" key="9">
    <source>
        <dbReference type="ARBA" id="ARBA00024687"/>
    </source>
</evidence>
<dbReference type="STRING" id="1035309.A0A2C5X9Y8"/>
<feature type="compositionally biased region" description="Polar residues" evidence="11">
    <location>
        <begin position="1034"/>
        <end position="1058"/>
    </location>
</feature>
<feature type="compositionally biased region" description="Basic and acidic residues" evidence="11">
    <location>
        <begin position="107"/>
        <end position="125"/>
    </location>
</feature>
<feature type="compositionally biased region" description="Pro residues" evidence="11">
    <location>
        <begin position="2128"/>
        <end position="2149"/>
    </location>
</feature>
<feature type="compositionally biased region" description="Low complexity" evidence="11">
    <location>
        <begin position="479"/>
        <end position="498"/>
    </location>
</feature>
<feature type="region of interest" description="Disordered" evidence="11">
    <location>
        <begin position="600"/>
        <end position="751"/>
    </location>
</feature>
<feature type="domain" description="Sec16 Sec23-binding" evidence="12">
    <location>
        <begin position="1360"/>
        <end position="1668"/>
    </location>
</feature>
<evidence type="ECO:0000313" key="14">
    <source>
        <dbReference type="EMBL" id="PHH55988.1"/>
    </source>
</evidence>
<name>A0A2C5X9Y8_9PEZI</name>
<feature type="region of interest" description="Disordered" evidence="11">
    <location>
        <begin position="157"/>
        <end position="210"/>
    </location>
</feature>
<feature type="compositionally biased region" description="Low complexity" evidence="11">
    <location>
        <begin position="1845"/>
        <end position="1857"/>
    </location>
</feature>
<dbReference type="FunFam" id="1.25.40.1030:FF:000008">
    <property type="entry name" value="Protein transport protein sec16"/>
    <property type="match status" value="1"/>
</dbReference>
<feature type="compositionally biased region" description="Polar residues" evidence="11">
    <location>
        <begin position="960"/>
        <end position="975"/>
    </location>
</feature>
<dbReference type="PANTHER" id="PTHR13402:SF6">
    <property type="entry name" value="SECRETORY 16, ISOFORM I"/>
    <property type="match status" value="1"/>
</dbReference>
<evidence type="ECO:0000256" key="5">
    <source>
        <dbReference type="ARBA" id="ARBA00022892"/>
    </source>
</evidence>
<feature type="compositionally biased region" description="Polar residues" evidence="11">
    <location>
        <begin position="334"/>
        <end position="350"/>
    </location>
</feature>
<feature type="region of interest" description="Disordered" evidence="11">
    <location>
        <begin position="811"/>
        <end position="1086"/>
    </location>
</feature>
<comment type="function">
    <text evidence="9 10">Involved in the initiation of assembly of the COPII coat required for the formation of transport vesicles from the endoplasmic reticulum (ER) and the selection of cargo molecules. Also involved in autophagy.</text>
</comment>
<evidence type="ECO:0000256" key="2">
    <source>
        <dbReference type="ARBA" id="ARBA00005927"/>
    </source>
</evidence>
<dbReference type="GO" id="GO:0012507">
    <property type="term" value="C:ER to Golgi transport vesicle membrane"/>
    <property type="evidence" value="ECO:0007669"/>
    <property type="project" value="TreeGrafter"/>
</dbReference>
<evidence type="ECO:0000256" key="11">
    <source>
        <dbReference type="SAM" id="MobiDB-lite"/>
    </source>
</evidence>
<feature type="region of interest" description="Disordered" evidence="11">
    <location>
        <begin position="334"/>
        <end position="355"/>
    </location>
</feature>
<keyword evidence="4 10" id="KW-0256">Endoplasmic reticulum</keyword>
<feature type="region of interest" description="Disordered" evidence="11">
    <location>
        <begin position="222"/>
        <end position="256"/>
    </location>
</feature>
<feature type="compositionally biased region" description="Pro residues" evidence="11">
    <location>
        <begin position="822"/>
        <end position="832"/>
    </location>
</feature>
<comment type="subcellular location">
    <subcellularLocation>
        <location evidence="1">Endoplasmic reticulum membrane</location>
        <topology evidence="1">Peripheral membrane protein</topology>
        <orientation evidence="1">Cytoplasmic side</orientation>
    </subcellularLocation>
</comment>
<evidence type="ECO:0000256" key="1">
    <source>
        <dbReference type="ARBA" id="ARBA00004397"/>
    </source>
</evidence>
<dbReference type="Pfam" id="PF12931">
    <property type="entry name" value="TPR_Sec16"/>
    <property type="match status" value="1"/>
</dbReference>
<comment type="similarity">
    <text evidence="2 10">Belongs to the SEC16 family.</text>
</comment>
<feature type="region of interest" description="Disordered" evidence="11">
    <location>
        <begin position="1738"/>
        <end position="2194"/>
    </location>
</feature>
<proteinExistence type="inferred from homology"/>
<feature type="compositionally biased region" description="Pro residues" evidence="11">
    <location>
        <begin position="890"/>
        <end position="900"/>
    </location>
</feature>
<feature type="compositionally biased region" description="Polar residues" evidence="11">
    <location>
        <begin position="2110"/>
        <end position="2123"/>
    </location>
</feature>
<reference evidence="14 15" key="2">
    <citation type="journal article" date="2013" name="IMA Fungus">
        <title>IMA Genome-F 1: Ceratocystis fimbriata: Draft nuclear genome sequence for the plant pathogen, Ceratocystis fimbriata.</title>
        <authorList>
            <person name="Wilken P.M."/>
            <person name="Steenkamp E.T."/>
            <person name="Wingfield M.J."/>
            <person name="de Beer Z.W."/>
            <person name="Wingfield B.D."/>
        </authorList>
    </citation>
    <scope>NUCLEOTIDE SEQUENCE [LARGE SCALE GENOMIC DNA]</scope>
    <source>
        <strain evidence="14 15">CBS 114723</strain>
    </source>
</reference>
<dbReference type="GO" id="GO:0006914">
    <property type="term" value="P:autophagy"/>
    <property type="evidence" value="ECO:0007669"/>
    <property type="project" value="UniProtKB-KW"/>
</dbReference>
<accession>A0A2C5X9Y8</accession>
<feature type="region of interest" description="Disordered" evidence="11">
    <location>
        <begin position="472"/>
        <end position="504"/>
    </location>
</feature>
<feature type="region of interest" description="Disordered" evidence="11">
    <location>
        <begin position="379"/>
        <end position="406"/>
    </location>
</feature>
<evidence type="ECO:0000256" key="7">
    <source>
        <dbReference type="ARBA" id="ARBA00023006"/>
    </source>
</evidence>
<feature type="compositionally biased region" description="Low complexity" evidence="11">
    <location>
        <begin position="676"/>
        <end position="690"/>
    </location>
</feature>
<protein>
    <recommendedName>
        <fullName evidence="10">Protein transport protein sec16</fullName>
    </recommendedName>
</protein>
<keyword evidence="3 10" id="KW-0813">Transport</keyword>
<feature type="compositionally biased region" description="Pro residues" evidence="11">
    <location>
        <begin position="2091"/>
        <end position="2105"/>
    </location>
</feature>
<evidence type="ECO:0000313" key="15">
    <source>
        <dbReference type="Proteomes" id="UP000222788"/>
    </source>
</evidence>
<feature type="region of interest" description="Disordered" evidence="11">
    <location>
        <begin position="57"/>
        <end position="141"/>
    </location>
</feature>
<dbReference type="PANTHER" id="PTHR13402">
    <property type="entry name" value="RGPR-RELATED"/>
    <property type="match status" value="1"/>
</dbReference>
<comment type="caution">
    <text evidence="14">The sequence shown here is derived from an EMBL/GenBank/DDBJ whole genome shotgun (WGS) entry which is preliminary data.</text>
</comment>
<reference evidence="14 15" key="1">
    <citation type="journal article" date="2013" name="Fungal Biol.">
        <title>Analysis of microsatellite markers in the genome of the plant pathogen Ceratocystis fimbriata.</title>
        <authorList>
            <person name="Simpson M.C."/>
            <person name="Wilken P.M."/>
            <person name="Coetzee M.P."/>
            <person name="Wingfield M.J."/>
            <person name="Wingfield B.D."/>
        </authorList>
    </citation>
    <scope>NUCLEOTIDE SEQUENCE [LARGE SCALE GENOMIC DNA]</scope>
    <source>
        <strain evidence="14 15">CBS 114723</strain>
    </source>
</reference>
<feature type="compositionally biased region" description="Low complexity" evidence="11">
    <location>
        <begin position="1914"/>
        <end position="1934"/>
    </location>
</feature>
<dbReference type="GO" id="GO:0070971">
    <property type="term" value="C:endoplasmic reticulum exit site"/>
    <property type="evidence" value="ECO:0007669"/>
    <property type="project" value="TreeGrafter"/>
</dbReference>
<feature type="compositionally biased region" description="Basic and acidic residues" evidence="11">
    <location>
        <begin position="1964"/>
        <end position="1996"/>
    </location>
</feature>
<organism evidence="14 15">
    <name type="scientific">Ceratocystis fimbriata CBS 114723</name>
    <dbReference type="NCBI Taxonomy" id="1035309"/>
    <lineage>
        <taxon>Eukaryota</taxon>
        <taxon>Fungi</taxon>
        <taxon>Dikarya</taxon>
        <taxon>Ascomycota</taxon>
        <taxon>Pezizomycotina</taxon>
        <taxon>Sordariomycetes</taxon>
        <taxon>Hypocreomycetidae</taxon>
        <taxon>Microascales</taxon>
        <taxon>Ceratocystidaceae</taxon>
        <taxon>Ceratocystis</taxon>
    </lineage>
</organism>
<sequence>MSSSWHPAFMPSAAHAGTSTPEAASAENPGTSVSGTAALQEPAEILAAPLELSTALAGFDQQESQQSPSQAVLASESASTPTSTTADTQPNTAPESTTTPIAASAKYDCKGDSDAEAAAEARDSVDPTDPSPVISPHFVEPKAGHWSSMSFARTAQEVNFDDDDGGEWGLQRTATDPFRFMAPNERSNSFPDVPPSAHHSRQASEVHPMPDAATAAMASVPAGADDGHFDTPHGAHDALTQHPFDGADGDDDGENAWDLKPVDEDILGGAVADGYHDDGFGAGSRFEEGVPLIAQAEQEISPAVAGNGSAFVADEPDADDDDFFSRAAAVTSTIEASSTENGGENITSPISHPPTLERKSTIQAMGSLNMPQETAVTTPLESMAEESGSSPGIQSEGARNTPEMQSEKAEIVPQTQTVIENTSGPEKAFADDSDAAADESGFFDEISEHAAATPAADPAPSLEAKWDQAFADDDDDAGFLDGPGPEVDVDGFLSSDDGSLLEDDDDNVDALAAQTAALNIDVPASSAQAILPVNSNSYLPSTAGPYQNLDSAAGIASNPYAPVAASPATAASAYNAMPPPARPELQKVASFADRSKSGYTSPYDLPIDVKPRRRPSAQAVVRPGAASTAPPSGSQYLPGGVGQAVPPSSSQYPHETTPSTGPYAPAGSLSAQQTHAVPFRSSSFSSSAYSPVPPAAPAMAASPYTSGIPPSSAPPAPNMALSPPGSRDASSMAPPPVPGSGPPLARPSLVSKGSGFFEDLPIVAKPRSGLRAPGAHAASPGVVGPPAGGLGASGAAGGYFPVQPSPLGPVAVPQAGSGLQMVPPPVQPPVAQPPSAQSTSVLGLVSPDRVNPYSPSPTTAAGGAMIAPPSSRYSPAPSAAVPPAGQHPASAPPGSGPPPALVSRYSPAPPASRPTSSYAPAVPNPALPHQPRTSSPLAYMEVPGNEGQGHHPTLERRSSHSSQYEYKQTRVSSLPPTREVDEDSSQPNESVTAPVRNPSHDSRYSPASASAIPASLPSRSTPPPAQSHVPLHPSAQSTLSPPKRTNANYVPNLSSSPRKNYAPNAGASGDMAERQTSGSHVPAAAPPATLNPYAPVAVSAAAQAPYTPVSPVPYTPITAAPGQSSMPTPTGTTVGAQYPASVQQPAQRARAPSLTLNLIPPTDGREHDPLQRWKGNPIISWSVSGNIVTSFPKSIPRYTAGVSAPTVFRTAGEISVHHIKDMVPLDERLVHFPGPLKGKGKKKEVVAWLSSGIEALERELPDLQFAGTLSLEQNRAVERILLWKLLRIMVENDGAVDGSETVVKAVRELLTPGLDKSVDNDSGDSDYLMNPIQGISSGHITGKSSGVAAEAVDSAVIDQIKRFLALGDGEKAAWAAADKRLWGHAMLIANSVSTDLYKQVAQEFVRKEVNYANHKNESLAALYKVLSGNPEECVDELVSSHARAGLQLVAAAPAAASGLSGDSLEGLDKWRETVSLILSNRSSGDLQALVALGDLLLGYGRPEASHVCFLFAKSAAVFSGLDDPRANFVLVGADHRGQADQFAKEIEPLLLSDVFEYALSLAPVGPSAAAYVGAPHLTAYRLHLAMALAEYGHRDKALQYCEAIITAMNAQTRRSPYHHPILEITVDDLLKRLRSAPKEETNSWLPKPSINKVSDSMWNRFNKFVAGDGEDGAADASGSEAGGGDIGPFARIAGGTPTISRSPSVANFSDAYPTGMPNLAGPLHAAFPAGMASPPSALSIPPGGRATSRYAPSPMLSSSVPAVNPYAPALPGQPMSDHGSSRVASHEAVPGQTPTSYFGGGHSAQPTPPAAGLSSPSLKSPISFSAAQGQSLTSPYAPMPPAEPQPQTQAPASSSIQDASPAATFLPPSYNPGYEPEAENKSTNPSVADSTSGDAAAPADTTTTPTTSGGGGFEPPSFQPYSYEPPSYEPGESPTSDNDEAPKPKKKSFMDDDDDDIPALKRPQATEKSERDRENEEMFRRIAEEEAKKAEEEKAAKAKKGWGFGGWFGGKKETASPQATSSGNAPADAPKATRANLGEASSFVYDPDLKRWINKKPGADTTEAKKPAPPPPRSSGSTPATGGTPPSGRGTPPPPARTGSVPPPMGGTRGSPSTMARSASMANLSGGPPAPGGAPPLPSSGSGGPPPSRPGTSMSNASSIDDLLSVAPRAKGAKNKKRGGRYVDVMANGAPSGL</sequence>
<feature type="compositionally biased region" description="Pro residues" evidence="11">
    <location>
        <begin position="733"/>
        <end position="745"/>
    </location>
</feature>
<feature type="compositionally biased region" description="Basic residues" evidence="11">
    <location>
        <begin position="2171"/>
        <end position="2180"/>
    </location>
</feature>
<dbReference type="GO" id="GO:0016192">
    <property type="term" value="P:vesicle-mediated transport"/>
    <property type="evidence" value="ECO:0007669"/>
    <property type="project" value="UniProtKB-KW"/>
</dbReference>
<evidence type="ECO:0000259" key="12">
    <source>
        <dbReference type="Pfam" id="PF12931"/>
    </source>
</evidence>
<dbReference type="EMBL" id="APWK03000005">
    <property type="protein sequence ID" value="PHH55988.1"/>
    <property type="molecule type" value="Genomic_DNA"/>
</dbReference>
<keyword evidence="7 10" id="KW-0072">Autophagy</keyword>
<dbReference type="Proteomes" id="UP000222788">
    <property type="component" value="Unassembled WGS sequence"/>
</dbReference>
<keyword evidence="8 10" id="KW-0472">Membrane</keyword>
<feature type="compositionally biased region" description="Low complexity" evidence="11">
    <location>
        <begin position="867"/>
        <end position="889"/>
    </location>
</feature>
<dbReference type="GO" id="GO:0007030">
    <property type="term" value="P:Golgi organization"/>
    <property type="evidence" value="ECO:0007669"/>
    <property type="project" value="TreeGrafter"/>
</dbReference>
<dbReference type="InterPro" id="IPR024298">
    <property type="entry name" value="Sec16_Sec23-bd"/>
</dbReference>
<dbReference type="OrthoDB" id="8918678at2759"/>
<feature type="compositionally biased region" description="Basic and acidic residues" evidence="11">
    <location>
        <begin position="948"/>
        <end position="958"/>
    </location>
</feature>
<dbReference type="GO" id="GO:0005789">
    <property type="term" value="C:endoplasmic reticulum membrane"/>
    <property type="evidence" value="ECO:0007669"/>
    <property type="project" value="UniProtKB-SubCell"/>
</dbReference>
<evidence type="ECO:0000256" key="6">
    <source>
        <dbReference type="ARBA" id="ARBA00022927"/>
    </source>
</evidence>
<evidence type="ECO:0000256" key="3">
    <source>
        <dbReference type="ARBA" id="ARBA00022448"/>
    </source>
</evidence>
<evidence type="ECO:0000256" key="8">
    <source>
        <dbReference type="ARBA" id="ARBA00023136"/>
    </source>
</evidence>